<organism evidence="8 9">
    <name type="scientific">Nonomuraea typhae</name>
    <dbReference type="NCBI Taxonomy" id="2603600"/>
    <lineage>
        <taxon>Bacteria</taxon>
        <taxon>Bacillati</taxon>
        <taxon>Actinomycetota</taxon>
        <taxon>Actinomycetes</taxon>
        <taxon>Streptosporangiales</taxon>
        <taxon>Streptosporangiaceae</taxon>
        <taxon>Nonomuraea</taxon>
    </lineage>
</organism>
<keyword evidence="1 6" id="KW-1277">Toxin-antitoxin system</keyword>
<sequence length="140" mass="15491">MIVVDTSGLLAAYDRRSAEHQEVMRVLRGTQEPLMLSPFVLAELDYLLATRLGTGAEKAALRDVGDGVYLLMPFEQAAVREAVELVEKYDRLDIGLADASIVVAAARNRTTKVLTLDQRHFRTMKPLWGTAFTVLPADCN</sequence>
<evidence type="ECO:0000256" key="5">
    <source>
        <dbReference type="ARBA" id="ARBA00022842"/>
    </source>
</evidence>
<evidence type="ECO:0000313" key="8">
    <source>
        <dbReference type="EMBL" id="MFI6500993.1"/>
    </source>
</evidence>
<dbReference type="InterPro" id="IPR002716">
    <property type="entry name" value="PIN_dom"/>
</dbReference>
<name>A0ABW7YYK7_9ACTN</name>
<keyword evidence="3 6" id="KW-0479">Metal-binding</keyword>
<dbReference type="Gene3D" id="3.40.50.1010">
    <property type="entry name" value="5'-nuclease"/>
    <property type="match status" value="1"/>
</dbReference>
<evidence type="ECO:0000256" key="6">
    <source>
        <dbReference type="HAMAP-Rule" id="MF_00265"/>
    </source>
</evidence>
<comment type="caution">
    <text evidence="8">The sequence shown here is derived from an EMBL/GenBank/DDBJ whole genome shotgun (WGS) entry which is preliminary data.</text>
</comment>
<keyword evidence="5 6" id="KW-0460">Magnesium</keyword>
<dbReference type="RefSeq" id="WP_397085237.1">
    <property type="nucleotide sequence ID" value="NZ_JBITGY010000007.1"/>
</dbReference>
<keyword evidence="2 6" id="KW-0540">Nuclease</keyword>
<evidence type="ECO:0000313" key="9">
    <source>
        <dbReference type="Proteomes" id="UP001612741"/>
    </source>
</evidence>
<dbReference type="Proteomes" id="UP001612741">
    <property type="component" value="Unassembled WGS sequence"/>
</dbReference>
<dbReference type="InterPro" id="IPR022907">
    <property type="entry name" value="VapC_family"/>
</dbReference>
<keyword evidence="6" id="KW-0800">Toxin</keyword>
<proteinExistence type="inferred from homology"/>
<evidence type="ECO:0000256" key="1">
    <source>
        <dbReference type="ARBA" id="ARBA00022649"/>
    </source>
</evidence>
<evidence type="ECO:0000256" key="4">
    <source>
        <dbReference type="ARBA" id="ARBA00022801"/>
    </source>
</evidence>
<evidence type="ECO:0000256" key="2">
    <source>
        <dbReference type="ARBA" id="ARBA00022722"/>
    </source>
</evidence>
<dbReference type="EMBL" id="JBITGY010000007">
    <property type="protein sequence ID" value="MFI6500993.1"/>
    <property type="molecule type" value="Genomic_DNA"/>
</dbReference>
<dbReference type="Pfam" id="PF01850">
    <property type="entry name" value="PIN"/>
    <property type="match status" value="1"/>
</dbReference>
<feature type="binding site" evidence="6">
    <location>
        <position position="5"/>
    </location>
    <ligand>
        <name>Mg(2+)</name>
        <dbReference type="ChEBI" id="CHEBI:18420"/>
    </ligand>
</feature>
<dbReference type="InterPro" id="IPR029060">
    <property type="entry name" value="PIN-like_dom_sf"/>
</dbReference>
<keyword evidence="9" id="KW-1185">Reference proteome</keyword>
<reference evidence="8 9" key="1">
    <citation type="submission" date="2024-10" db="EMBL/GenBank/DDBJ databases">
        <title>The Natural Products Discovery Center: Release of the First 8490 Sequenced Strains for Exploring Actinobacteria Biosynthetic Diversity.</title>
        <authorList>
            <person name="Kalkreuter E."/>
            <person name="Kautsar S.A."/>
            <person name="Yang D."/>
            <person name="Bader C.D."/>
            <person name="Teijaro C.N."/>
            <person name="Fluegel L."/>
            <person name="Davis C.M."/>
            <person name="Simpson J.R."/>
            <person name="Lauterbach L."/>
            <person name="Steele A.D."/>
            <person name="Gui C."/>
            <person name="Meng S."/>
            <person name="Li G."/>
            <person name="Viehrig K."/>
            <person name="Ye F."/>
            <person name="Su P."/>
            <person name="Kiefer A.F."/>
            <person name="Nichols A."/>
            <person name="Cepeda A.J."/>
            <person name="Yan W."/>
            <person name="Fan B."/>
            <person name="Jiang Y."/>
            <person name="Adhikari A."/>
            <person name="Zheng C.-J."/>
            <person name="Schuster L."/>
            <person name="Cowan T.M."/>
            <person name="Smanski M.J."/>
            <person name="Chevrette M.G."/>
            <person name="De Carvalho L.P.S."/>
            <person name="Shen B."/>
        </authorList>
    </citation>
    <scope>NUCLEOTIDE SEQUENCE [LARGE SCALE GENOMIC DNA]</scope>
    <source>
        <strain evidence="8 9">NPDC050545</strain>
    </source>
</reference>
<gene>
    <name evidence="6" type="primary">vapC</name>
    <name evidence="8" type="ORF">ACIBG2_26700</name>
</gene>
<comment type="function">
    <text evidence="6">Toxic component of a toxin-antitoxin (TA) system. An RNase.</text>
</comment>
<dbReference type="HAMAP" id="MF_00265">
    <property type="entry name" value="VapC_Nob1"/>
    <property type="match status" value="1"/>
</dbReference>
<accession>A0ABW7YYK7</accession>
<protein>
    <recommendedName>
        <fullName evidence="6">Ribonuclease VapC</fullName>
        <shortName evidence="6">RNase VapC</shortName>
        <ecNumber evidence="6">3.1.-.-</ecNumber>
    </recommendedName>
    <alternativeName>
        <fullName evidence="6">Toxin VapC</fullName>
    </alternativeName>
</protein>
<keyword evidence="4 6" id="KW-0378">Hydrolase</keyword>
<feature type="domain" description="PIN" evidence="7">
    <location>
        <begin position="2"/>
        <end position="122"/>
    </location>
</feature>
<dbReference type="SUPFAM" id="SSF88723">
    <property type="entry name" value="PIN domain-like"/>
    <property type="match status" value="1"/>
</dbReference>
<evidence type="ECO:0000256" key="3">
    <source>
        <dbReference type="ARBA" id="ARBA00022723"/>
    </source>
</evidence>
<feature type="binding site" evidence="6">
    <location>
        <position position="98"/>
    </location>
    <ligand>
        <name>Mg(2+)</name>
        <dbReference type="ChEBI" id="CHEBI:18420"/>
    </ligand>
</feature>
<evidence type="ECO:0000259" key="7">
    <source>
        <dbReference type="Pfam" id="PF01850"/>
    </source>
</evidence>
<comment type="cofactor">
    <cofactor evidence="6">
        <name>Mg(2+)</name>
        <dbReference type="ChEBI" id="CHEBI:18420"/>
    </cofactor>
</comment>
<dbReference type="EC" id="3.1.-.-" evidence="6"/>
<comment type="similarity">
    <text evidence="6">Belongs to the PINc/VapC protein family.</text>
</comment>